<accession>A0A0E9TPV7</accession>
<protein>
    <submittedName>
        <fullName evidence="1">Uncharacterized protein</fullName>
    </submittedName>
</protein>
<evidence type="ECO:0000313" key="1">
    <source>
        <dbReference type="EMBL" id="JAH55621.1"/>
    </source>
</evidence>
<dbReference type="EMBL" id="GBXM01046281">
    <property type="protein sequence ID" value="JAH62296.1"/>
    <property type="molecule type" value="Transcribed_RNA"/>
</dbReference>
<name>A0A0E9TPV7_ANGAN</name>
<organism evidence="1">
    <name type="scientific">Anguilla anguilla</name>
    <name type="common">European freshwater eel</name>
    <name type="synonym">Muraena anguilla</name>
    <dbReference type="NCBI Taxonomy" id="7936"/>
    <lineage>
        <taxon>Eukaryota</taxon>
        <taxon>Metazoa</taxon>
        <taxon>Chordata</taxon>
        <taxon>Craniata</taxon>
        <taxon>Vertebrata</taxon>
        <taxon>Euteleostomi</taxon>
        <taxon>Actinopterygii</taxon>
        <taxon>Neopterygii</taxon>
        <taxon>Teleostei</taxon>
        <taxon>Anguilliformes</taxon>
        <taxon>Anguillidae</taxon>
        <taxon>Anguilla</taxon>
    </lineage>
</organism>
<dbReference type="AlphaFoldDB" id="A0A0E9TPV7"/>
<dbReference type="EMBL" id="GBXM01052956">
    <property type="protein sequence ID" value="JAH55621.1"/>
    <property type="molecule type" value="Transcribed_RNA"/>
</dbReference>
<reference evidence="1" key="2">
    <citation type="journal article" date="2015" name="Fish Shellfish Immunol.">
        <title>Early steps in the European eel (Anguilla anguilla)-Vibrio vulnificus interaction in the gills: Role of the RtxA13 toxin.</title>
        <authorList>
            <person name="Callol A."/>
            <person name="Pajuelo D."/>
            <person name="Ebbesson L."/>
            <person name="Teles M."/>
            <person name="MacKenzie S."/>
            <person name="Amaro C."/>
        </authorList>
    </citation>
    <scope>NUCLEOTIDE SEQUENCE</scope>
</reference>
<proteinExistence type="predicted"/>
<sequence>MRHNIKYCKVLMTLSLKKKQRTRK</sequence>
<reference evidence="1" key="1">
    <citation type="submission" date="2014-11" db="EMBL/GenBank/DDBJ databases">
        <authorList>
            <person name="Amaro Gonzalez C."/>
        </authorList>
    </citation>
    <scope>NUCLEOTIDE SEQUENCE</scope>
</reference>